<evidence type="ECO:0000313" key="3">
    <source>
        <dbReference type="EMBL" id="KAF5386371.1"/>
    </source>
</evidence>
<dbReference type="OrthoDB" id="206452at2759"/>
<feature type="region of interest" description="Disordered" evidence="1">
    <location>
        <begin position="1"/>
        <end position="23"/>
    </location>
</feature>
<evidence type="ECO:0000313" key="4">
    <source>
        <dbReference type="Proteomes" id="UP000518752"/>
    </source>
</evidence>
<comment type="caution">
    <text evidence="3">The sequence shown here is derived from an EMBL/GenBank/DDBJ whole genome shotgun (WGS) entry which is preliminary data.</text>
</comment>
<dbReference type="EMBL" id="JAACJN010000036">
    <property type="protein sequence ID" value="KAF5386371.1"/>
    <property type="molecule type" value="Genomic_DNA"/>
</dbReference>
<dbReference type="InterPro" id="IPR001245">
    <property type="entry name" value="Ser-Thr/Tyr_kinase_cat_dom"/>
</dbReference>
<dbReference type="PROSITE" id="PS50011">
    <property type="entry name" value="PROTEIN_KINASE_DOM"/>
    <property type="match status" value="1"/>
</dbReference>
<dbReference type="CDD" id="cd15457">
    <property type="entry name" value="NADAR"/>
    <property type="match status" value="1"/>
</dbReference>
<dbReference type="InterPro" id="IPR051681">
    <property type="entry name" value="Ser/Thr_Kinases-Pseudokinases"/>
</dbReference>
<organism evidence="3 4">
    <name type="scientific">Collybiopsis confluens</name>
    <dbReference type="NCBI Taxonomy" id="2823264"/>
    <lineage>
        <taxon>Eukaryota</taxon>
        <taxon>Fungi</taxon>
        <taxon>Dikarya</taxon>
        <taxon>Basidiomycota</taxon>
        <taxon>Agaricomycotina</taxon>
        <taxon>Agaricomycetes</taxon>
        <taxon>Agaricomycetidae</taxon>
        <taxon>Agaricales</taxon>
        <taxon>Marasmiineae</taxon>
        <taxon>Omphalotaceae</taxon>
        <taxon>Collybiopsis</taxon>
    </lineage>
</organism>
<name>A0A8H5HMU3_9AGAR</name>
<evidence type="ECO:0000256" key="1">
    <source>
        <dbReference type="SAM" id="MobiDB-lite"/>
    </source>
</evidence>
<dbReference type="InterPro" id="IPR011009">
    <property type="entry name" value="Kinase-like_dom_sf"/>
</dbReference>
<dbReference type="Gene3D" id="1.10.510.10">
    <property type="entry name" value="Transferase(Phosphotransferase) domain 1"/>
    <property type="match status" value="1"/>
</dbReference>
<evidence type="ECO:0000259" key="2">
    <source>
        <dbReference type="PROSITE" id="PS50011"/>
    </source>
</evidence>
<dbReference type="AlphaFoldDB" id="A0A8H5HMU3"/>
<proteinExistence type="predicted"/>
<gene>
    <name evidence="3" type="ORF">D9757_006627</name>
</gene>
<protein>
    <recommendedName>
        <fullName evidence="2">Protein kinase domain-containing protein</fullName>
    </recommendedName>
</protein>
<dbReference type="SUPFAM" id="SSF143990">
    <property type="entry name" value="YbiA-like"/>
    <property type="match status" value="1"/>
</dbReference>
<accession>A0A8H5HMU3</accession>
<dbReference type="Pfam" id="PF08719">
    <property type="entry name" value="NADAR"/>
    <property type="match status" value="1"/>
</dbReference>
<dbReference type="Pfam" id="PF07714">
    <property type="entry name" value="PK_Tyr_Ser-Thr"/>
    <property type="match status" value="1"/>
</dbReference>
<dbReference type="PANTHER" id="PTHR44329">
    <property type="entry name" value="SERINE/THREONINE-PROTEIN KINASE TNNI3K-RELATED"/>
    <property type="match status" value="1"/>
</dbReference>
<dbReference type="InterPro" id="IPR000719">
    <property type="entry name" value="Prot_kinase_dom"/>
</dbReference>
<dbReference type="Proteomes" id="UP000518752">
    <property type="component" value="Unassembled WGS sequence"/>
</dbReference>
<feature type="compositionally biased region" description="Low complexity" evidence="1">
    <location>
        <begin position="442"/>
        <end position="469"/>
    </location>
</feature>
<sequence>MQRYIYSGPGKRQSHSAAKDCSSAAGPGYNYRHPRRKITPSLRYLEGIAACELFLHYCKPILVHLPTSPMLRAGTLEFTCGSHSHYYTSPLLDIPSRTVSSIGDTVGSKMIPYTAPRQPYRYAMEMVPTTAGAELELELERALSEWDAFKQKQRSASSTSEPDSWDKPAFEWLDRLDSDMDERTSIKKYLALLRHLSKSFQALPLSLTVDDITLKDSWPVAGGGFAASLATGGRAEHKRAEQDSQVSPWMQNRDIISYLKDNPDHDLSVVGNILVDDNLHCCLADFGLTLVTPTSHITASFSSSVNGAIRWLAPEYIDFTGESAPQNHTSRDVYAFGCTILEPPFQGHPNDGSVIFKLMSGGRPARPVDVWCPDEIWNLTTSCWAQIAQDRPSATEIFDILAERINSRHPSPGTEEVISEVEHTETEMDNFVPSGGETDVEAPSQTPDTPSSAAAAPPRPTSSAAAAAAQLQEHPDRIPHDRPSTPLPPFILMQSSRTYQGFLPHTPHRIIYQNKTYPTASHLHEALKYLPAHPEIASIIRSCASLRDVRQVKAVNRRWVRSDWGKVFLKEMENVLELKFLQHPELRMLLTVLDGSGVEGDGGGKGREIIYRDERDTFWGDGGSGGDGENAFGEILRTVRDRLIAKDGERGTASLDSVPREKAATTLSQSNARVIAETVPLQSALSVQQQPIFPSYPSPRRSWTPLPPLSLLNLLWHTKDSSPTPHTVLCTKTKYTLLQPISTRPSNTFLHIQR</sequence>
<dbReference type="InterPro" id="IPR037238">
    <property type="entry name" value="YbiA-like_sf"/>
</dbReference>
<dbReference type="InterPro" id="IPR012816">
    <property type="entry name" value="NADAR"/>
</dbReference>
<dbReference type="SUPFAM" id="SSF56112">
    <property type="entry name" value="Protein kinase-like (PK-like)"/>
    <property type="match status" value="1"/>
</dbReference>
<reference evidence="3 4" key="1">
    <citation type="journal article" date="2020" name="ISME J.">
        <title>Uncovering the hidden diversity of litter-decomposition mechanisms in mushroom-forming fungi.</title>
        <authorList>
            <person name="Floudas D."/>
            <person name="Bentzer J."/>
            <person name="Ahren D."/>
            <person name="Johansson T."/>
            <person name="Persson P."/>
            <person name="Tunlid A."/>
        </authorList>
    </citation>
    <scope>NUCLEOTIDE SEQUENCE [LARGE SCALE GENOMIC DNA]</scope>
    <source>
        <strain evidence="3 4">CBS 406.79</strain>
    </source>
</reference>
<dbReference type="Gene3D" id="1.10.357.40">
    <property type="entry name" value="YbiA-like"/>
    <property type="match status" value="1"/>
</dbReference>
<feature type="domain" description="Protein kinase" evidence="2">
    <location>
        <begin position="96"/>
        <end position="412"/>
    </location>
</feature>
<dbReference type="GO" id="GO:0004674">
    <property type="term" value="F:protein serine/threonine kinase activity"/>
    <property type="evidence" value="ECO:0007669"/>
    <property type="project" value="TreeGrafter"/>
</dbReference>
<keyword evidence="4" id="KW-1185">Reference proteome</keyword>
<feature type="compositionally biased region" description="Basic and acidic residues" evidence="1">
    <location>
        <begin position="473"/>
        <end position="483"/>
    </location>
</feature>
<feature type="region of interest" description="Disordered" evidence="1">
    <location>
        <begin position="429"/>
        <end position="484"/>
    </location>
</feature>
<dbReference type="GO" id="GO:0005524">
    <property type="term" value="F:ATP binding"/>
    <property type="evidence" value="ECO:0007669"/>
    <property type="project" value="InterPro"/>
</dbReference>